<feature type="transmembrane region" description="Helical" evidence="2">
    <location>
        <begin position="169"/>
        <end position="190"/>
    </location>
</feature>
<dbReference type="GO" id="GO:0051285">
    <property type="term" value="C:cell cortex of cell tip"/>
    <property type="evidence" value="ECO:0007669"/>
    <property type="project" value="TreeGrafter"/>
</dbReference>
<keyword evidence="2" id="KW-0472">Membrane</keyword>
<gene>
    <name evidence="3" type="ORF">N7498_004231</name>
</gene>
<feature type="transmembrane region" description="Helical" evidence="2">
    <location>
        <begin position="129"/>
        <end position="149"/>
    </location>
</feature>
<keyword evidence="2" id="KW-0812">Transmembrane</keyword>
<dbReference type="GeneID" id="83178594"/>
<feature type="region of interest" description="Disordered" evidence="1">
    <location>
        <begin position="322"/>
        <end position="347"/>
    </location>
</feature>
<dbReference type="Proteomes" id="UP001150904">
    <property type="component" value="Unassembled WGS sequence"/>
</dbReference>
<proteinExistence type="predicted"/>
<reference evidence="3" key="1">
    <citation type="submission" date="2022-12" db="EMBL/GenBank/DDBJ databases">
        <authorList>
            <person name="Petersen C."/>
        </authorList>
    </citation>
    <scope>NUCLEOTIDE SEQUENCE</scope>
    <source>
        <strain evidence="3">IBT 15544</strain>
    </source>
</reference>
<keyword evidence="4" id="KW-1185">Reference proteome</keyword>
<evidence type="ECO:0008006" key="5">
    <source>
        <dbReference type="Google" id="ProtNLM"/>
    </source>
</evidence>
<reference evidence="3" key="2">
    <citation type="journal article" date="2023" name="IMA Fungus">
        <title>Comparative genomic study of the Penicillium genus elucidates a diverse pangenome and 15 lateral gene transfer events.</title>
        <authorList>
            <person name="Petersen C."/>
            <person name="Sorensen T."/>
            <person name="Nielsen M.R."/>
            <person name="Sondergaard T.E."/>
            <person name="Sorensen J.L."/>
            <person name="Fitzpatrick D.A."/>
            <person name="Frisvad J.C."/>
            <person name="Nielsen K.L."/>
        </authorList>
    </citation>
    <scope>NUCLEOTIDE SEQUENCE</scope>
    <source>
        <strain evidence="3">IBT 15544</strain>
    </source>
</reference>
<dbReference type="AlphaFoldDB" id="A0A9W9T8M5"/>
<dbReference type="InterPro" id="IPR009571">
    <property type="entry name" value="SUR7/Rim9-like_fungi"/>
</dbReference>
<dbReference type="PANTHER" id="PTHR28019:SF2">
    <property type="entry name" value="CELL MEMBRANE PROTEIN YLR413W-RELATED"/>
    <property type="match status" value="1"/>
</dbReference>
<feature type="compositionally biased region" description="Basic and acidic residues" evidence="1">
    <location>
        <begin position="333"/>
        <end position="347"/>
    </location>
</feature>
<feature type="transmembrane region" description="Helical" evidence="2">
    <location>
        <begin position="275"/>
        <end position="302"/>
    </location>
</feature>
<dbReference type="GO" id="GO:0005886">
    <property type="term" value="C:plasma membrane"/>
    <property type="evidence" value="ECO:0007669"/>
    <property type="project" value="InterPro"/>
</dbReference>
<keyword evidence="2" id="KW-1133">Transmembrane helix</keyword>
<dbReference type="GO" id="GO:0031505">
    <property type="term" value="P:fungal-type cell wall organization"/>
    <property type="evidence" value="ECO:0007669"/>
    <property type="project" value="TreeGrafter"/>
</dbReference>
<dbReference type="OrthoDB" id="2327445at2759"/>
<evidence type="ECO:0000313" key="4">
    <source>
        <dbReference type="Proteomes" id="UP001150904"/>
    </source>
</evidence>
<protein>
    <recommendedName>
        <fullName evidence="5">Integral membrane protein</fullName>
    </recommendedName>
</protein>
<dbReference type="EMBL" id="JAPQKR010000008">
    <property type="protein sequence ID" value="KAJ5212585.1"/>
    <property type="molecule type" value="Genomic_DNA"/>
</dbReference>
<evidence type="ECO:0000313" key="3">
    <source>
        <dbReference type="EMBL" id="KAJ5212585.1"/>
    </source>
</evidence>
<feature type="transmembrane region" description="Helical" evidence="2">
    <location>
        <begin position="71"/>
        <end position="91"/>
    </location>
</feature>
<dbReference type="RefSeq" id="XP_058310755.1">
    <property type="nucleotide sequence ID" value="XM_058451293.1"/>
</dbReference>
<comment type="caution">
    <text evidence="3">The sequence shown here is derived from an EMBL/GenBank/DDBJ whole genome shotgun (WGS) entry which is preliminary data.</text>
</comment>
<evidence type="ECO:0000256" key="2">
    <source>
        <dbReference type="SAM" id="Phobius"/>
    </source>
</evidence>
<accession>A0A9W9T8M5</accession>
<sequence>MVGGVDAVNGTGRKLPFFRRGSPNRPLARRRAATVHTHRIIRSLLYLIAFIFVLLVVIGNVSNKPVLRNTYFLYLDLANIIPLSVPNAVLINSIARSIGLHDFYQVGLWNFCEGYFGEGITRCSKPKTLYSFNPVKIILSELLAGASIALPSEITQPLHLAHVASQWMFGLFLTAVVLNFIMIFISPLAVSSRPPQTIKALAANGGQLNGAGQLPHRRRTFVLFRSLPMLLISFFTALVTIVASAVATVMFEIFANVFATADPNLNIKAHVGTQMMAFMWIGSGFSLIAFIVQFGSCCASCCGGHKARKQLKAQGVNYKDKGSFNMSPSDTNVEDREMVEPHAMTRD</sequence>
<evidence type="ECO:0000256" key="1">
    <source>
        <dbReference type="SAM" id="MobiDB-lite"/>
    </source>
</evidence>
<dbReference type="PANTHER" id="PTHR28019">
    <property type="entry name" value="CELL MEMBRANE PROTEIN YLR413W-RELATED"/>
    <property type="match status" value="1"/>
</dbReference>
<dbReference type="InterPro" id="IPR052413">
    <property type="entry name" value="SUR7_domain"/>
</dbReference>
<feature type="transmembrane region" description="Helical" evidence="2">
    <location>
        <begin position="40"/>
        <end position="59"/>
    </location>
</feature>
<name>A0A9W9T8M5_9EURO</name>
<feature type="transmembrane region" description="Helical" evidence="2">
    <location>
        <begin position="227"/>
        <end position="255"/>
    </location>
</feature>
<organism evidence="3 4">
    <name type="scientific">Penicillium cinerascens</name>
    <dbReference type="NCBI Taxonomy" id="70096"/>
    <lineage>
        <taxon>Eukaryota</taxon>
        <taxon>Fungi</taxon>
        <taxon>Dikarya</taxon>
        <taxon>Ascomycota</taxon>
        <taxon>Pezizomycotina</taxon>
        <taxon>Eurotiomycetes</taxon>
        <taxon>Eurotiomycetidae</taxon>
        <taxon>Eurotiales</taxon>
        <taxon>Aspergillaceae</taxon>
        <taxon>Penicillium</taxon>
    </lineage>
</organism>
<dbReference type="Pfam" id="PF06687">
    <property type="entry name" value="SUR7"/>
    <property type="match status" value="1"/>
</dbReference>